<dbReference type="PANTHER" id="PTHR43394">
    <property type="entry name" value="ATP-DEPENDENT PERMEASE MDL1, MITOCHONDRIAL"/>
    <property type="match status" value="1"/>
</dbReference>
<dbReference type="SUPFAM" id="SSF52540">
    <property type="entry name" value="P-loop containing nucleoside triphosphate hydrolases"/>
    <property type="match status" value="1"/>
</dbReference>
<dbReference type="GO" id="GO:0016887">
    <property type="term" value="F:ATP hydrolysis activity"/>
    <property type="evidence" value="ECO:0007669"/>
    <property type="project" value="InterPro"/>
</dbReference>
<dbReference type="InterPro" id="IPR003439">
    <property type="entry name" value="ABC_transporter-like_ATP-bd"/>
</dbReference>
<dbReference type="SMART" id="SM00382">
    <property type="entry name" value="AAA"/>
    <property type="match status" value="1"/>
</dbReference>
<evidence type="ECO:0000256" key="5">
    <source>
        <dbReference type="ARBA" id="ARBA00022840"/>
    </source>
</evidence>
<feature type="transmembrane region" description="Helical" evidence="9">
    <location>
        <begin position="69"/>
        <end position="86"/>
    </location>
</feature>
<evidence type="ECO:0000259" key="10">
    <source>
        <dbReference type="PROSITE" id="PS50893"/>
    </source>
</evidence>
<organism evidence="12 13">
    <name type="scientific">Pseudobacteriovorax antillogorgiicola</name>
    <dbReference type="NCBI Taxonomy" id="1513793"/>
    <lineage>
        <taxon>Bacteria</taxon>
        <taxon>Pseudomonadati</taxon>
        <taxon>Bdellovibrionota</taxon>
        <taxon>Oligoflexia</taxon>
        <taxon>Oligoflexales</taxon>
        <taxon>Pseudobacteriovoracaceae</taxon>
        <taxon>Pseudobacteriovorax</taxon>
    </lineage>
</organism>
<evidence type="ECO:0000256" key="6">
    <source>
        <dbReference type="ARBA" id="ARBA00022989"/>
    </source>
</evidence>
<dbReference type="SUPFAM" id="SSF90123">
    <property type="entry name" value="ABC transporter transmembrane region"/>
    <property type="match status" value="1"/>
</dbReference>
<dbReference type="InterPro" id="IPR036640">
    <property type="entry name" value="ABC1_TM_sf"/>
</dbReference>
<evidence type="ECO:0000256" key="7">
    <source>
        <dbReference type="ARBA" id="ARBA00023136"/>
    </source>
</evidence>
<name>A0A1Y6BUV8_9BACT</name>
<dbReference type="AlphaFoldDB" id="A0A1Y6BUV8"/>
<dbReference type="PROSITE" id="PS50929">
    <property type="entry name" value="ABC_TM1F"/>
    <property type="match status" value="1"/>
</dbReference>
<dbReference type="InterPro" id="IPR039421">
    <property type="entry name" value="Type_1_exporter"/>
</dbReference>
<keyword evidence="6 9" id="KW-1133">Transmembrane helix</keyword>
<feature type="transmembrane region" description="Helical" evidence="9">
    <location>
        <begin position="31"/>
        <end position="49"/>
    </location>
</feature>
<keyword evidence="5 12" id="KW-0067">ATP-binding</keyword>
<dbReference type="CDD" id="cd18544">
    <property type="entry name" value="ABC_6TM_TmrA_like"/>
    <property type="match status" value="1"/>
</dbReference>
<feature type="transmembrane region" description="Helical" evidence="9">
    <location>
        <begin position="148"/>
        <end position="170"/>
    </location>
</feature>
<dbReference type="RefSeq" id="WP_132318481.1">
    <property type="nucleotide sequence ID" value="NZ_FWZT01000007.1"/>
</dbReference>
<keyword evidence="3 9" id="KW-0812">Transmembrane</keyword>
<dbReference type="FunFam" id="3.40.50.300:FF:000604">
    <property type="entry name" value="ABC transporter B family member 28"/>
    <property type="match status" value="1"/>
</dbReference>
<dbReference type="PROSITE" id="PS50893">
    <property type="entry name" value="ABC_TRANSPORTER_2"/>
    <property type="match status" value="1"/>
</dbReference>
<keyword evidence="2" id="KW-0813">Transport</keyword>
<dbReference type="InterPro" id="IPR003593">
    <property type="entry name" value="AAA+_ATPase"/>
</dbReference>
<dbReference type="GO" id="GO:0005524">
    <property type="term" value="F:ATP binding"/>
    <property type="evidence" value="ECO:0007669"/>
    <property type="project" value="UniProtKB-KW"/>
</dbReference>
<dbReference type="GO" id="GO:0005737">
    <property type="term" value="C:cytoplasm"/>
    <property type="evidence" value="ECO:0007669"/>
    <property type="project" value="UniProtKB-ARBA"/>
</dbReference>
<dbReference type="Pfam" id="PF00005">
    <property type="entry name" value="ABC_tran"/>
    <property type="match status" value="1"/>
</dbReference>
<evidence type="ECO:0000256" key="3">
    <source>
        <dbReference type="ARBA" id="ARBA00022692"/>
    </source>
</evidence>
<sequence>MNPKTNSFQKLINDIKGLKRLWPFLRENKRYLIIAACLIPLISAAQSTMPLLIKWTIDNGIVAKNESNIWLGAGLGLGLIVFEYFTRAGQTMYTALAVHRMIRNMRSYLVRHIMRLSASFHDRNLSGALVTRATSDFDNLSESLNQGVLNSIVDAAVLLGALIGLFILNWQLALCALLIMPVVIVVVTQASRLLKRTMLSARSKIAALNGFTQECLYGSTTIKLLAAEKHAQKKFDGLVIAYRNAQMKSVVIDASLFAVLDGISSITIGIILWFAVSQIYGQDSGLSVGVMVAFVQYIQTLFEPLKQLGNKIAMLQGAFTSLDRIFKIIDTNDFVEGDELPKEIEGSIQAKNVSFRYDLESSKPILDAVSFELKAGESLALVGRTGSGKSTIIKLLSKLYGDFDGSIHLDGQDLRDLDGHELRKKIAMVPQDIVLFDGSILFNITLGHPNISREDAINASKLVGLHPIIEQLENDYDYKISEEGVNLSQGQRQLIVFARALAKDPKLIILDEATSSVDPASERLIQSAIDRILHDRTVIVIAHRLSTIRSCDQIILLRQGKIQEKGNHESLMESGGQYFQLYQALEG</sequence>
<keyword evidence="4" id="KW-0547">Nucleotide-binding</keyword>
<protein>
    <recommendedName>
        <fullName evidence="8">Multidrug resistance-like ATP-binding protein MdlB</fullName>
    </recommendedName>
</protein>
<keyword evidence="7 9" id="KW-0472">Membrane</keyword>
<feature type="domain" description="ABC transmembrane type-1" evidence="11">
    <location>
        <begin position="41"/>
        <end position="317"/>
    </location>
</feature>
<dbReference type="EMBL" id="FWZT01000007">
    <property type="protein sequence ID" value="SMF21397.1"/>
    <property type="molecule type" value="Genomic_DNA"/>
</dbReference>
<dbReference type="InterPro" id="IPR011527">
    <property type="entry name" value="ABC1_TM_dom"/>
</dbReference>
<dbReference type="Pfam" id="PF00664">
    <property type="entry name" value="ABC_membrane"/>
    <property type="match status" value="1"/>
</dbReference>
<evidence type="ECO:0000259" key="11">
    <source>
        <dbReference type="PROSITE" id="PS50929"/>
    </source>
</evidence>
<dbReference type="STRING" id="1513793.SAMN06296036_10798"/>
<gene>
    <name evidence="12" type="ORF">SAMN06296036_10798</name>
</gene>
<evidence type="ECO:0000256" key="2">
    <source>
        <dbReference type="ARBA" id="ARBA00022448"/>
    </source>
</evidence>
<dbReference type="InterPro" id="IPR017871">
    <property type="entry name" value="ABC_transporter-like_CS"/>
</dbReference>
<dbReference type="OrthoDB" id="5578035at2"/>
<evidence type="ECO:0000256" key="1">
    <source>
        <dbReference type="ARBA" id="ARBA00004651"/>
    </source>
</evidence>
<dbReference type="GO" id="GO:0005886">
    <property type="term" value="C:plasma membrane"/>
    <property type="evidence" value="ECO:0007669"/>
    <property type="project" value="UniProtKB-SubCell"/>
</dbReference>
<evidence type="ECO:0000256" key="9">
    <source>
        <dbReference type="SAM" id="Phobius"/>
    </source>
</evidence>
<dbReference type="GO" id="GO:0015421">
    <property type="term" value="F:ABC-type oligopeptide transporter activity"/>
    <property type="evidence" value="ECO:0007669"/>
    <property type="project" value="TreeGrafter"/>
</dbReference>
<dbReference type="PROSITE" id="PS00211">
    <property type="entry name" value="ABC_TRANSPORTER_1"/>
    <property type="match status" value="1"/>
</dbReference>
<evidence type="ECO:0000256" key="4">
    <source>
        <dbReference type="ARBA" id="ARBA00022741"/>
    </source>
</evidence>
<feature type="transmembrane region" description="Helical" evidence="9">
    <location>
        <begin position="250"/>
        <end position="274"/>
    </location>
</feature>
<evidence type="ECO:0000313" key="12">
    <source>
        <dbReference type="EMBL" id="SMF21397.1"/>
    </source>
</evidence>
<dbReference type="PANTHER" id="PTHR43394:SF1">
    <property type="entry name" value="ATP-BINDING CASSETTE SUB-FAMILY B MEMBER 10, MITOCHONDRIAL"/>
    <property type="match status" value="1"/>
</dbReference>
<proteinExistence type="predicted"/>
<evidence type="ECO:0000256" key="8">
    <source>
        <dbReference type="ARBA" id="ARBA00040960"/>
    </source>
</evidence>
<feature type="transmembrane region" description="Helical" evidence="9">
    <location>
        <begin position="176"/>
        <end position="194"/>
    </location>
</feature>
<accession>A0A1Y6BUV8</accession>
<comment type="subcellular location">
    <subcellularLocation>
        <location evidence="1">Cell membrane</location>
        <topology evidence="1">Multi-pass membrane protein</topology>
    </subcellularLocation>
</comment>
<dbReference type="Proteomes" id="UP000192907">
    <property type="component" value="Unassembled WGS sequence"/>
</dbReference>
<dbReference type="Gene3D" id="3.40.50.300">
    <property type="entry name" value="P-loop containing nucleotide triphosphate hydrolases"/>
    <property type="match status" value="1"/>
</dbReference>
<dbReference type="Gene3D" id="1.20.1560.10">
    <property type="entry name" value="ABC transporter type 1, transmembrane domain"/>
    <property type="match status" value="1"/>
</dbReference>
<keyword evidence="13" id="KW-1185">Reference proteome</keyword>
<reference evidence="13" key="1">
    <citation type="submission" date="2017-04" db="EMBL/GenBank/DDBJ databases">
        <authorList>
            <person name="Varghese N."/>
            <person name="Submissions S."/>
        </authorList>
    </citation>
    <scope>NUCLEOTIDE SEQUENCE [LARGE SCALE GENOMIC DNA]</scope>
    <source>
        <strain evidence="13">RKEM611</strain>
    </source>
</reference>
<feature type="domain" description="ABC transporter" evidence="10">
    <location>
        <begin position="348"/>
        <end position="584"/>
    </location>
</feature>
<dbReference type="InterPro" id="IPR027417">
    <property type="entry name" value="P-loop_NTPase"/>
</dbReference>
<evidence type="ECO:0000313" key="13">
    <source>
        <dbReference type="Proteomes" id="UP000192907"/>
    </source>
</evidence>